<dbReference type="OrthoDB" id="6080130at2"/>
<reference evidence="2 3" key="1">
    <citation type="submission" date="2018-08" db="EMBL/GenBank/DDBJ databases">
        <title>Thalassotalea euphylliae genome.</title>
        <authorList>
            <person name="Summers S."/>
            <person name="Rice S.A."/>
            <person name="Freckelton M.L."/>
            <person name="Nedved B.T."/>
            <person name="Hadfield M.G."/>
        </authorList>
    </citation>
    <scope>NUCLEOTIDE SEQUENCE [LARGE SCALE GENOMIC DNA]</scope>
    <source>
        <strain evidence="2 3">H1</strain>
    </source>
</reference>
<dbReference type="RefSeq" id="WP_116008210.1">
    <property type="nucleotide sequence ID" value="NZ_QUOU01000001.1"/>
</dbReference>
<dbReference type="AlphaFoldDB" id="A0A3E0TRL6"/>
<sequence>MKPKLLLVVLLFLAFFKISAFANQQALNIERLIPENFELAFPNEQNRQPRKSDFAIVSYALMSNQAGERWAVVTIRNLASGWRMLDQKHILALTANGERISPLDIEQHFKAEETLSLTINFGRHKFPLLSIYSKAD</sequence>
<protein>
    <submittedName>
        <fullName evidence="2">Uncharacterized protein</fullName>
    </submittedName>
</protein>
<gene>
    <name evidence="2" type="ORF">DXX93_11470</name>
</gene>
<dbReference type="EMBL" id="QUOU01000001">
    <property type="protein sequence ID" value="REL27123.1"/>
    <property type="molecule type" value="Genomic_DNA"/>
</dbReference>
<feature type="signal peptide" evidence="1">
    <location>
        <begin position="1"/>
        <end position="22"/>
    </location>
</feature>
<dbReference type="Proteomes" id="UP000256478">
    <property type="component" value="Unassembled WGS sequence"/>
</dbReference>
<feature type="chain" id="PRO_5017651729" evidence="1">
    <location>
        <begin position="23"/>
        <end position="136"/>
    </location>
</feature>
<comment type="caution">
    <text evidence="2">The sequence shown here is derived from an EMBL/GenBank/DDBJ whole genome shotgun (WGS) entry which is preliminary data.</text>
</comment>
<proteinExistence type="predicted"/>
<name>A0A3E0TRL6_9GAMM</name>
<accession>A0A3E0TRL6</accession>
<evidence type="ECO:0000313" key="3">
    <source>
        <dbReference type="Proteomes" id="UP000256478"/>
    </source>
</evidence>
<evidence type="ECO:0000313" key="2">
    <source>
        <dbReference type="EMBL" id="REL27123.1"/>
    </source>
</evidence>
<keyword evidence="1" id="KW-0732">Signal</keyword>
<evidence type="ECO:0000256" key="1">
    <source>
        <dbReference type="SAM" id="SignalP"/>
    </source>
</evidence>
<organism evidence="2 3">
    <name type="scientific">Thalassotalea euphylliae</name>
    <dbReference type="NCBI Taxonomy" id="1655234"/>
    <lineage>
        <taxon>Bacteria</taxon>
        <taxon>Pseudomonadati</taxon>
        <taxon>Pseudomonadota</taxon>
        <taxon>Gammaproteobacteria</taxon>
        <taxon>Alteromonadales</taxon>
        <taxon>Colwelliaceae</taxon>
        <taxon>Thalassotalea</taxon>
    </lineage>
</organism>